<dbReference type="EMBL" id="POSP01000004">
    <property type="protein sequence ID" value="PND36336.1"/>
    <property type="molecule type" value="Genomic_DNA"/>
</dbReference>
<evidence type="ECO:0000256" key="2">
    <source>
        <dbReference type="ARBA" id="ARBA00022475"/>
    </source>
</evidence>
<keyword evidence="3" id="KW-0812">Transmembrane</keyword>
<dbReference type="Pfam" id="PF17200">
    <property type="entry name" value="sCache_2"/>
    <property type="match status" value="1"/>
</dbReference>
<organism evidence="8 9">
    <name type="scientific">Kinneretia aquatilis</name>
    <dbReference type="NCBI Taxonomy" id="2070761"/>
    <lineage>
        <taxon>Bacteria</taxon>
        <taxon>Pseudomonadati</taxon>
        <taxon>Pseudomonadota</taxon>
        <taxon>Betaproteobacteria</taxon>
        <taxon>Burkholderiales</taxon>
        <taxon>Sphaerotilaceae</taxon>
        <taxon>Roseateles</taxon>
    </lineage>
</organism>
<dbReference type="Proteomes" id="UP000235916">
    <property type="component" value="Unassembled WGS sequence"/>
</dbReference>
<keyword evidence="5" id="KW-0472">Membrane</keyword>
<gene>
    <name evidence="8" type="ORF">C1O66_21785</name>
</gene>
<evidence type="ECO:0000259" key="7">
    <source>
        <dbReference type="SMART" id="SM01049"/>
    </source>
</evidence>
<comment type="subcellular location">
    <subcellularLocation>
        <location evidence="1">Cell membrane</location>
        <topology evidence="1">Multi-pass membrane protein</topology>
    </subcellularLocation>
</comment>
<evidence type="ECO:0000256" key="1">
    <source>
        <dbReference type="ARBA" id="ARBA00004651"/>
    </source>
</evidence>
<dbReference type="OrthoDB" id="9178561at2"/>
<keyword evidence="6" id="KW-0732">Signal</keyword>
<evidence type="ECO:0000256" key="4">
    <source>
        <dbReference type="ARBA" id="ARBA00022989"/>
    </source>
</evidence>
<name>A0A2N8KSA0_9BURK</name>
<comment type="caution">
    <text evidence="8">The sequence shown here is derived from an EMBL/GenBank/DDBJ whole genome shotgun (WGS) entry which is preliminary data.</text>
</comment>
<keyword evidence="8" id="KW-0808">Transferase</keyword>
<sequence>MKSLPVHAAPCSFAVSAAPALLMSLVAPALLAFSALLPRPALAADGGATPEQAVAMVKKGVAFIKKEGKEKGYAEISVKGGQFSFEDLYLVVYGLDGVVHAHGANIKMVGKNLIDLKDVDGKAFVKERVEMGKAKPSFWQDYKFTNPETKKIEPKSMYCERLEDTVVCGGIYK</sequence>
<keyword evidence="9" id="KW-1185">Reference proteome</keyword>
<dbReference type="GO" id="GO:0016301">
    <property type="term" value="F:kinase activity"/>
    <property type="evidence" value="ECO:0007669"/>
    <property type="project" value="UniProtKB-KW"/>
</dbReference>
<dbReference type="InterPro" id="IPR033480">
    <property type="entry name" value="sCache_2"/>
</dbReference>
<feature type="domain" description="Single Cache" evidence="7">
    <location>
        <begin position="39"/>
        <end position="126"/>
    </location>
</feature>
<keyword evidence="4" id="KW-1133">Transmembrane helix</keyword>
<dbReference type="RefSeq" id="WP_102770109.1">
    <property type="nucleotide sequence ID" value="NZ_POSP01000004.1"/>
</dbReference>
<evidence type="ECO:0000256" key="3">
    <source>
        <dbReference type="ARBA" id="ARBA00022692"/>
    </source>
</evidence>
<evidence type="ECO:0000256" key="6">
    <source>
        <dbReference type="SAM" id="SignalP"/>
    </source>
</evidence>
<feature type="chain" id="PRO_5018011317" evidence="6">
    <location>
        <begin position="44"/>
        <end position="173"/>
    </location>
</feature>
<protein>
    <submittedName>
        <fullName evidence="8">Histidine kinase</fullName>
    </submittedName>
</protein>
<keyword evidence="2" id="KW-1003">Cell membrane</keyword>
<proteinExistence type="predicted"/>
<feature type="signal peptide" evidence="6">
    <location>
        <begin position="1"/>
        <end position="43"/>
    </location>
</feature>
<evidence type="ECO:0000313" key="9">
    <source>
        <dbReference type="Proteomes" id="UP000235916"/>
    </source>
</evidence>
<reference evidence="8 9" key="1">
    <citation type="submission" date="2018-01" db="EMBL/GenBank/DDBJ databases">
        <title>Draft genome sequence of Paucibacter aquatile CR182 isolated from freshwater of the Nakdong River.</title>
        <authorList>
            <person name="Choi A."/>
            <person name="Chung E.J."/>
        </authorList>
    </citation>
    <scope>NUCLEOTIDE SEQUENCE [LARGE SCALE GENOMIC DNA]</scope>
    <source>
        <strain evidence="8 9">CR182</strain>
    </source>
</reference>
<evidence type="ECO:0000256" key="5">
    <source>
        <dbReference type="ARBA" id="ARBA00023136"/>
    </source>
</evidence>
<keyword evidence="8" id="KW-0418">Kinase</keyword>
<dbReference type="Gene3D" id="3.30.450.20">
    <property type="entry name" value="PAS domain"/>
    <property type="match status" value="1"/>
</dbReference>
<dbReference type="SMART" id="SM01049">
    <property type="entry name" value="Cache_2"/>
    <property type="match status" value="1"/>
</dbReference>
<dbReference type="GO" id="GO:0005886">
    <property type="term" value="C:plasma membrane"/>
    <property type="evidence" value="ECO:0007669"/>
    <property type="project" value="UniProtKB-SubCell"/>
</dbReference>
<dbReference type="AlphaFoldDB" id="A0A2N8KSA0"/>
<evidence type="ECO:0000313" key="8">
    <source>
        <dbReference type="EMBL" id="PND36336.1"/>
    </source>
</evidence>
<accession>A0A2N8KSA0</accession>